<dbReference type="EMBL" id="BQNB010020243">
    <property type="protein sequence ID" value="GJT93859.1"/>
    <property type="molecule type" value="Genomic_DNA"/>
</dbReference>
<keyword evidence="2" id="KW-1185">Reference proteome</keyword>
<gene>
    <name evidence="1" type="ORF">Tco_1082704</name>
</gene>
<reference evidence="1" key="1">
    <citation type="journal article" date="2022" name="Int. J. Mol. Sci.">
        <title>Draft Genome of Tanacetum Coccineum: Genomic Comparison of Closely Related Tanacetum-Family Plants.</title>
        <authorList>
            <person name="Yamashiro T."/>
            <person name="Shiraishi A."/>
            <person name="Nakayama K."/>
            <person name="Satake H."/>
        </authorList>
    </citation>
    <scope>NUCLEOTIDE SEQUENCE</scope>
</reference>
<dbReference type="Proteomes" id="UP001151760">
    <property type="component" value="Unassembled WGS sequence"/>
</dbReference>
<organism evidence="1 2">
    <name type="scientific">Tanacetum coccineum</name>
    <dbReference type="NCBI Taxonomy" id="301880"/>
    <lineage>
        <taxon>Eukaryota</taxon>
        <taxon>Viridiplantae</taxon>
        <taxon>Streptophyta</taxon>
        <taxon>Embryophyta</taxon>
        <taxon>Tracheophyta</taxon>
        <taxon>Spermatophyta</taxon>
        <taxon>Magnoliopsida</taxon>
        <taxon>eudicotyledons</taxon>
        <taxon>Gunneridae</taxon>
        <taxon>Pentapetalae</taxon>
        <taxon>asterids</taxon>
        <taxon>campanulids</taxon>
        <taxon>Asterales</taxon>
        <taxon>Asteraceae</taxon>
        <taxon>Asteroideae</taxon>
        <taxon>Anthemideae</taxon>
        <taxon>Anthemidinae</taxon>
        <taxon>Tanacetum</taxon>
    </lineage>
</organism>
<evidence type="ECO:0000313" key="1">
    <source>
        <dbReference type="EMBL" id="GJT93859.1"/>
    </source>
</evidence>
<comment type="caution">
    <text evidence="1">The sequence shown here is derived from an EMBL/GenBank/DDBJ whole genome shotgun (WGS) entry which is preliminary data.</text>
</comment>
<accession>A0ABQ5I232</accession>
<sequence>MITKDFKVVDVPYSFSKQFYWNVIPISKLRESLVLLGFIKEKEELDKLVGSAWIMEHDGVITSFRKLFTFDIPDCESIIKIHGYRKSGEPIIETKRFGNPAALEVYSPSSKHIHNLGIYGKRHSFFIGSHMETLLLHDHADCFIYDYILRSDLLPHEGGAKLVISFISGSIISKNAVSCVQSNQDPKEIQKSAGTNDNELRNSSDYVVDIETEWTLLHCSLFRVAMNSSNLPTNQQRSKRKEDP</sequence>
<proteinExistence type="predicted"/>
<protein>
    <submittedName>
        <fullName evidence="1">Uncharacterized protein</fullName>
    </submittedName>
</protein>
<evidence type="ECO:0000313" key="2">
    <source>
        <dbReference type="Proteomes" id="UP001151760"/>
    </source>
</evidence>
<reference evidence="1" key="2">
    <citation type="submission" date="2022-01" db="EMBL/GenBank/DDBJ databases">
        <authorList>
            <person name="Yamashiro T."/>
            <person name="Shiraishi A."/>
            <person name="Satake H."/>
            <person name="Nakayama K."/>
        </authorList>
    </citation>
    <scope>NUCLEOTIDE SEQUENCE</scope>
</reference>
<name>A0ABQ5I232_9ASTR</name>